<evidence type="ECO:0000313" key="2">
    <source>
        <dbReference type="Proteomes" id="UP001187315"/>
    </source>
</evidence>
<comment type="caution">
    <text evidence="1">The sequence shown here is derived from an EMBL/GenBank/DDBJ whole genome shotgun (WGS) entry which is preliminary data.</text>
</comment>
<keyword evidence="2" id="KW-1185">Reference proteome</keyword>
<organism evidence="1 2">
    <name type="scientific">Tachysurus vachellii</name>
    <name type="common">Darkbarbel catfish</name>
    <name type="synonym">Pelteobagrus vachellii</name>
    <dbReference type="NCBI Taxonomy" id="175792"/>
    <lineage>
        <taxon>Eukaryota</taxon>
        <taxon>Metazoa</taxon>
        <taxon>Chordata</taxon>
        <taxon>Craniata</taxon>
        <taxon>Vertebrata</taxon>
        <taxon>Euteleostomi</taxon>
        <taxon>Actinopterygii</taxon>
        <taxon>Neopterygii</taxon>
        <taxon>Teleostei</taxon>
        <taxon>Ostariophysi</taxon>
        <taxon>Siluriformes</taxon>
        <taxon>Bagridae</taxon>
        <taxon>Tachysurus</taxon>
    </lineage>
</organism>
<gene>
    <name evidence="1" type="ORF">Q7C36_016243</name>
</gene>
<evidence type="ECO:0008006" key="3">
    <source>
        <dbReference type="Google" id="ProtNLM"/>
    </source>
</evidence>
<evidence type="ECO:0000313" key="1">
    <source>
        <dbReference type="EMBL" id="KAK2831157.1"/>
    </source>
</evidence>
<dbReference type="AlphaFoldDB" id="A0AA88M744"/>
<dbReference type="EMBL" id="JAVHJS010000017">
    <property type="protein sequence ID" value="KAK2831157.1"/>
    <property type="molecule type" value="Genomic_DNA"/>
</dbReference>
<proteinExistence type="predicted"/>
<reference evidence="1" key="1">
    <citation type="submission" date="2023-08" db="EMBL/GenBank/DDBJ databases">
        <title>Pelteobagrus vachellii genome.</title>
        <authorList>
            <person name="Liu H."/>
        </authorList>
    </citation>
    <scope>NUCLEOTIDE SEQUENCE</scope>
    <source>
        <strain evidence="1">PRFRI_2022a</strain>
        <tissue evidence="1">Muscle</tissue>
    </source>
</reference>
<name>A0AA88M744_TACVA</name>
<sequence length="196" mass="21626">MVKRARFTIRAAYDVLTSPTNLSQWYAEDPTCPLCPSLATLKHILVGCKTSLAQGRYTWRHNQVLKCLAAVFESQRTSANVHPPPIIQVAANTICSGGMGLEAAGRLCFPAEIAAINLRPDLVLWSASLKLVYIIELTVPWESAVEEAYELKKLRYAELATDAQQQGWNVKVHPVEVGCRGFVATSTSRLLREMGV</sequence>
<accession>A0AA88M744</accession>
<protein>
    <recommendedName>
        <fullName evidence="3">Reverse transcriptase zinc-binding domain-containing protein</fullName>
    </recommendedName>
</protein>
<dbReference type="Proteomes" id="UP001187315">
    <property type="component" value="Unassembled WGS sequence"/>
</dbReference>